<gene>
    <name evidence="2" type="primary">ORF172401</name>
    <name evidence="1" type="synonym">ORF172396</name>
</gene>
<evidence type="ECO:0000313" key="1">
    <source>
        <dbReference type="EMBL" id="CEK89678.1"/>
    </source>
</evidence>
<organism evidence="2">
    <name type="scientific">Arion vulgaris</name>
    <dbReference type="NCBI Taxonomy" id="1028688"/>
    <lineage>
        <taxon>Eukaryota</taxon>
        <taxon>Metazoa</taxon>
        <taxon>Spiralia</taxon>
        <taxon>Lophotrochozoa</taxon>
        <taxon>Mollusca</taxon>
        <taxon>Gastropoda</taxon>
        <taxon>Heterobranchia</taxon>
        <taxon>Euthyneura</taxon>
        <taxon>Panpulmonata</taxon>
        <taxon>Eupulmonata</taxon>
        <taxon>Stylommatophora</taxon>
        <taxon>Helicina</taxon>
        <taxon>Arionoidea</taxon>
        <taxon>Arionidae</taxon>
        <taxon>Arion</taxon>
    </lineage>
</organism>
<reference evidence="2" key="1">
    <citation type="submission" date="2014-12" db="EMBL/GenBank/DDBJ databases">
        <title>Insight into the proteome of Arion vulgaris.</title>
        <authorList>
            <person name="Aradska J."/>
            <person name="Bulat T."/>
            <person name="Smidak R."/>
            <person name="Sarate P."/>
            <person name="Gangsoo J."/>
            <person name="Sialana F."/>
            <person name="Bilban M."/>
            <person name="Lubec G."/>
        </authorList>
    </citation>
    <scope>NUCLEOTIDE SEQUENCE</scope>
    <source>
        <tissue evidence="2">Skin</tissue>
    </source>
</reference>
<dbReference type="EMBL" id="HACG01042816">
    <property type="protein sequence ID" value="CEK89681.1"/>
    <property type="molecule type" value="Transcribed_RNA"/>
</dbReference>
<accession>A0A0B7BBK6</accession>
<protein>
    <submittedName>
        <fullName evidence="2">Uncharacterized protein</fullName>
    </submittedName>
</protein>
<dbReference type="EMBL" id="HACG01042813">
    <property type="protein sequence ID" value="CEK89678.1"/>
    <property type="molecule type" value="Transcribed_RNA"/>
</dbReference>
<sequence length="79" mass="9132">MEDPILDDLPLGMFSCSEKKDSYGLQCSGQRRKGRPRCTWGKTRFEVERSQKIELSENIFFALCVLGHNKGLIMMMMNK</sequence>
<evidence type="ECO:0000313" key="2">
    <source>
        <dbReference type="EMBL" id="CEK89681.1"/>
    </source>
</evidence>
<dbReference type="AlphaFoldDB" id="A0A0B7BBK6"/>
<name>A0A0B7BBK6_9EUPU</name>
<proteinExistence type="predicted"/>